<evidence type="ECO:0000313" key="2">
    <source>
        <dbReference type="Proteomes" id="UP000295345"/>
    </source>
</evidence>
<proteinExistence type="predicted"/>
<protein>
    <submittedName>
        <fullName evidence="1">Uncharacterized protein</fullName>
    </submittedName>
</protein>
<dbReference type="AlphaFoldDB" id="A0A4R4TE92"/>
<evidence type="ECO:0000313" key="1">
    <source>
        <dbReference type="EMBL" id="TDC74496.1"/>
    </source>
</evidence>
<name>A0A4R4TE92_9ACTN</name>
<comment type="caution">
    <text evidence="1">The sequence shown here is derived from an EMBL/GenBank/DDBJ whole genome shotgun (WGS) entry which is preliminary data.</text>
</comment>
<dbReference type="EMBL" id="SMKI01000145">
    <property type="protein sequence ID" value="TDC74496.1"/>
    <property type="molecule type" value="Genomic_DNA"/>
</dbReference>
<accession>A0A4R4TE92</accession>
<keyword evidence="2" id="KW-1185">Reference proteome</keyword>
<reference evidence="1 2" key="1">
    <citation type="submission" date="2019-03" db="EMBL/GenBank/DDBJ databases">
        <title>Draft genome sequences of novel Actinobacteria.</title>
        <authorList>
            <person name="Sahin N."/>
            <person name="Ay H."/>
            <person name="Saygin H."/>
        </authorList>
    </citation>
    <scope>NUCLEOTIDE SEQUENCE [LARGE SCALE GENOMIC DNA]</scope>
    <source>
        <strain evidence="1 2">DSM 41900</strain>
    </source>
</reference>
<organism evidence="1 2">
    <name type="scientific">Streptomyces hainanensis</name>
    <dbReference type="NCBI Taxonomy" id="402648"/>
    <lineage>
        <taxon>Bacteria</taxon>
        <taxon>Bacillati</taxon>
        <taxon>Actinomycetota</taxon>
        <taxon>Actinomycetes</taxon>
        <taxon>Kitasatosporales</taxon>
        <taxon>Streptomycetaceae</taxon>
        <taxon>Streptomyces</taxon>
    </lineage>
</organism>
<dbReference type="OrthoDB" id="4537149at2"/>
<dbReference type="RefSeq" id="WP_132818629.1">
    <property type="nucleotide sequence ID" value="NZ_SMKI01000145.1"/>
</dbReference>
<gene>
    <name evidence="1" type="ORF">E1283_15540</name>
</gene>
<sequence length="89" mass="9534">MTKEAAVVMTMPERETCTAADEVTAASAETAFDAFSAAAPEGWRVELIDEEIHVTPPANGDCESVLAEIVSEKLFLPEPLGFDLDTGEF</sequence>
<dbReference type="Proteomes" id="UP000295345">
    <property type="component" value="Unassembled WGS sequence"/>
</dbReference>